<dbReference type="OrthoDB" id="2505950at2759"/>
<accession>A0A8K0JRJ9</accession>
<reference evidence="3" key="1">
    <citation type="submission" date="2020-04" db="EMBL/GenBank/DDBJ databases">
        <title>Analysis of mating type loci in Filobasidium floriforme.</title>
        <authorList>
            <person name="Nowrousian M."/>
        </authorList>
    </citation>
    <scope>NUCLEOTIDE SEQUENCE</scope>
    <source>
        <strain evidence="3">CBS 6242</strain>
    </source>
</reference>
<keyword evidence="2" id="KW-0812">Transmembrane</keyword>
<gene>
    <name evidence="3" type="ORF">FFLO_03150</name>
</gene>
<dbReference type="EMBL" id="JABELV010000056">
    <property type="protein sequence ID" value="KAG7548945.1"/>
    <property type="molecule type" value="Genomic_DNA"/>
</dbReference>
<feature type="compositionally biased region" description="Gly residues" evidence="1">
    <location>
        <begin position="159"/>
        <end position="170"/>
    </location>
</feature>
<proteinExistence type="predicted"/>
<dbReference type="AlphaFoldDB" id="A0A8K0JRJ9"/>
<protein>
    <submittedName>
        <fullName evidence="3">Uncharacterized protein</fullName>
    </submittedName>
</protein>
<feature type="transmembrane region" description="Helical" evidence="2">
    <location>
        <begin position="15"/>
        <end position="34"/>
    </location>
</feature>
<keyword evidence="2" id="KW-0472">Membrane</keyword>
<name>A0A8K0JRJ9_9TREE</name>
<sequence>MARKDDGIVWDFDTISSVFFLLLFLVIVAGVFHLTRKGAAAAEQTKASLREKGVTYQDGQMKVQTTGVAPNREEYIARTQRAFERSAAKFAAHPAALTFGLKEDLVSASQFVGHEISSLTGRAGGKGKRGVNGNGLGKADRMGGGGGDTGLEGETGSVQGLGGEASGTGAGTPAPRRFGGGMFRRNPSKTS</sequence>
<dbReference type="Proteomes" id="UP000812966">
    <property type="component" value="Unassembled WGS sequence"/>
</dbReference>
<keyword evidence="2" id="KW-1133">Transmembrane helix</keyword>
<comment type="caution">
    <text evidence="3">The sequence shown here is derived from an EMBL/GenBank/DDBJ whole genome shotgun (WGS) entry which is preliminary data.</text>
</comment>
<evidence type="ECO:0000313" key="3">
    <source>
        <dbReference type="EMBL" id="KAG7548945.1"/>
    </source>
</evidence>
<evidence type="ECO:0000256" key="1">
    <source>
        <dbReference type="SAM" id="MobiDB-lite"/>
    </source>
</evidence>
<keyword evidence="4" id="KW-1185">Reference proteome</keyword>
<evidence type="ECO:0000256" key="2">
    <source>
        <dbReference type="SAM" id="Phobius"/>
    </source>
</evidence>
<evidence type="ECO:0000313" key="4">
    <source>
        <dbReference type="Proteomes" id="UP000812966"/>
    </source>
</evidence>
<feature type="region of interest" description="Disordered" evidence="1">
    <location>
        <begin position="119"/>
        <end position="191"/>
    </location>
</feature>
<feature type="compositionally biased region" description="Gly residues" evidence="1">
    <location>
        <begin position="130"/>
        <end position="150"/>
    </location>
</feature>
<organism evidence="3 4">
    <name type="scientific">Filobasidium floriforme</name>
    <dbReference type="NCBI Taxonomy" id="5210"/>
    <lineage>
        <taxon>Eukaryota</taxon>
        <taxon>Fungi</taxon>
        <taxon>Dikarya</taxon>
        <taxon>Basidiomycota</taxon>
        <taxon>Agaricomycotina</taxon>
        <taxon>Tremellomycetes</taxon>
        <taxon>Filobasidiales</taxon>
        <taxon>Filobasidiaceae</taxon>
        <taxon>Filobasidium</taxon>
    </lineage>
</organism>